<comment type="caution">
    <text evidence="6">The sequence shown here is derived from an EMBL/GenBank/DDBJ whole genome shotgun (WGS) entry which is preliminary data.</text>
</comment>
<organism evidence="6 7">
    <name type="scientific">Pseudoalteromonas fenneropenaei</name>
    <dbReference type="NCBI Taxonomy" id="1737459"/>
    <lineage>
        <taxon>Bacteria</taxon>
        <taxon>Pseudomonadati</taxon>
        <taxon>Pseudomonadota</taxon>
        <taxon>Gammaproteobacteria</taxon>
        <taxon>Alteromonadales</taxon>
        <taxon>Pseudoalteromonadaceae</taxon>
        <taxon>Pseudoalteromonas</taxon>
    </lineage>
</organism>
<accession>A0ABV7CMV2</accession>
<dbReference type="InterPro" id="IPR036388">
    <property type="entry name" value="WH-like_DNA-bd_sf"/>
</dbReference>
<name>A0ABV7CMV2_9GAMM</name>
<dbReference type="EMBL" id="JBHRSD010000029">
    <property type="protein sequence ID" value="MFC3033955.1"/>
    <property type="molecule type" value="Genomic_DNA"/>
</dbReference>
<proteinExistence type="inferred from homology"/>
<dbReference type="PROSITE" id="PS50931">
    <property type="entry name" value="HTH_LYSR"/>
    <property type="match status" value="1"/>
</dbReference>
<keyword evidence="2" id="KW-0805">Transcription regulation</keyword>
<dbReference type="InterPro" id="IPR058163">
    <property type="entry name" value="LysR-type_TF_proteobact-type"/>
</dbReference>
<dbReference type="InterPro" id="IPR005119">
    <property type="entry name" value="LysR_subst-bd"/>
</dbReference>
<dbReference type="Pfam" id="PF03466">
    <property type="entry name" value="LysR_substrate"/>
    <property type="match status" value="1"/>
</dbReference>
<evidence type="ECO:0000313" key="7">
    <source>
        <dbReference type="Proteomes" id="UP001595453"/>
    </source>
</evidence>
<dbReference type="RefSeq" id="WP_377126319.1">
    <property type="nucleotide sequence ID" value="NZ_JBHRSD010000029.1"/>
</dbReference>
<evidence type="ECO:0000259" key="5">
    <source>
        <dbReference type="PROSITE" id="PS50931"/>
    </source>
</evidence>
<comment type="similarity">
    <text evidence="1">Belongs to the LysR transcriptional regulatory family.</text>
</comment>
<evidence type="ECO:0000313" key="6">
    <source>
        <dbReference type="EMBL" id="MFC3033955.1"/>
    </source>
</evidence>
<evidence type="ECO:0000256" key="4">
    <source>
        <dbReference type="ARBA" id="ARBA00023163"/>
    </source>
</evidence>
<keyword evidence="3" id="KW-0238">DNA-binding</keyword>
<feature type="domain" description="HTH lysR-type" evidence="5">
    <location>
        <begin position="1"/>
        <end position="59"/>
    </location>
</feature>
<dbReference type="Gene3D" id="3.40.190.290">
    <property type="match status" value="1"/>
</dbReference>
<dbReference type="InterPro" id="IPR036390">
    <property type="entry name" value="WH_DNA-bd_sf"/>
</dbReference>
<gene>
    <name evidence="6" type="ORF">ACFOEE_15660</name>
</gene>
<dbReference type="PANTHER" id="PTHR30537">
    <property type="entry name" value="HTH-TYPE TRANSCRIPTIONAL REGULATOR"/>
    <property type="match status" value="1"/>
</dbReference>
<protein>
    <submittedName>
        <fullName evidence="6">LysR substrate-binding domain-containing protein</fullName>
    </submittedName>
</protein>
<dbReference type="Proteomes" id="UP001595453">
    <property type="component" value="Unassembled WGS sequence"/>
</dbReference>
<dbReference type="PANTHER" id="PTHR30537:SF5">
    <property type="entry name" value="HTH-TYPE TRANSCRIPTIONAL ACTIVATOR TTDR-RELATED"/>
    <property type="match status" value="1"/>
</dbReference>
<dbReference type="InterPro" id="IPR000847">
    <property type="entry name" value="LysR_HTH_N"/>
</dbReference>
<dbReference type="CDD" id="cd08471">
    <property type="entry name" value="PBP2_CrgA_like_2"/>
    <property type="match status" value="1"/>
</dbReference>
<evidence type="ECO:0000256" key="2">
    <source>
        <dbReference type="ARBA" id="ARBA00023015"/>
    </source>
</evidence>
<dbReference type="Pfam" id="PF00126">
    <property type="entry name" value="HTH_1"/>
    <property type="match status" value="1"/>
</dbReference>
<keyword evidence="4" id="KW-0804">Transcription</keyword>
<evidence type="ECO:0000256" key="1">
    <source>
        <dbReference type="ARBA" id="ARBA00009437"/>
    </source>
</evidence>
<keyword evidence="7" id="KW-1185">Reference proteome</keyword>
<evidence type="ECO:0000256" key="3">
    <source>
        <dbReference type="ARBA" id="ARBA00023125"/>
    </source>
</evidence>
<reference evidence="7" key="1">
    <citation type="journal article" date="2019" name="Int. J. Syst. Evol. Microbiol.">
        <title>The Global Catalogue of Microorganisms (GCM) 10K type strain sequencing project: providing services to taxonomists for standard genome sequencing and annotation.</title>
        <authorList>
            <consortium name="The Broad Institute Genomics Platform"/>
            <consortium name="The Broad Institute Genome Sequencing Center for Infectious Disease"/>
            <person name="Wu L."/>
            <person name="Ma J."/>
        </authorList>
    </citation>
    <scope>NUCLEOTIDE SEQUENCE [LARGE SCALE GENOMIC DNA]</scope>
    <source>
        <strain evidence="7">KCTC 42730</strain>
    </source>
</reference>
<dbReference type="Gene3D" id="1.10.10.10">
    <property type="entry name" value="Winged helix-like DNA-binding domain superfamily/Winged helix DNA-binding domain"/>
    <property type="match status" value="1"/>
</dbReference>
<dbReference type="SUPFAM" id="SSF53850">
    <property type="entry name" value="Periplasmic binding protein-like II"/>
    <property type="match status" value="1"/>
</dbReference>
<dbReference type="SUPFAM" id="SSF46785">
    <property type="entry name" value="Winged helix' DNA-binding domain"/>
    <property type="match status" value="1"/>
</dbReference>
<sequence length="306" mass="33361">MDKLAAMAMLVKVIEQGSFSAASKAMDIPLATLSRKVAELEKQLGVSLLKRTTRALTLTHAGEGYLAAAKRILEQVAEAEQHALGEYQTPKGELVITAPVMFGRLHVLPVVSEFLAAYPDINIKLNLSDRNLHLLDEHIDMAVRIGALPDSSLYATAVGTIRTVTCASPQLLSQYVQPVSPADLPHLPCITIKSAMPTPHWQYQHPETQKTITPVITSRLEVTNGECALQAAIDGVGVTQQLHYQVYAALQSSALTLILPEYEPAPVPIHLVHGEKRIMPLKMRCFLDFAVPRIRESVGALSDAKI</sequence>